<accession>A0ABQ6LQ66</accession>
<evidence type="ECO:0000313" key="3">
    <source>
        <dbReference type="Proteomes" id="UP001239909"/>
    </source>
</evidence>
<evidence type="ECO:0000313" key="2">
    <source>
        <dbReference type="EMBL" id="GMG82615.1"/>
    </source>
</evidence>
<reference evidence="2 3" key="1">
    <citation type="submission" date="2023-04" db="EMBL/GenBank/DDBJ databases">
        <title>Marinoamorphus aggregata gen. nov., sp. Nov., isolate from tissue of brittle star Ophioplocus japonicus.</title>
        <authorList>
            <person name="Kawano K."/>
            <person name="Sawayama S."/>
            <person name="Nakagawa S."/>
        </authorList>
    </citation>
    <scope>NUCLEOTIDE SEQUENCE [LARGE SCALE GENOMIC DNA]</scope>
    <source>
        <strain evidence="2 3">NKW23</strain>
    </source>
</reference>
<gene>
    <name evidence="2" type="ORF">LNKW23_18280</name>
</gene>
<keyword evidence="1" id="KW-0812">Transmembrane</keyword>
<evidence type="ECO:0000256" key="1">
    <source>
        <dbReference type="SAM" id="Phobius"/>
    </source>
</evidence>
<feature type="transmembrane region" description="Helical" evidence="1">
    <location>
        <begin position="39"/>
        <end position="57"/>
    </location>
</feature>
<comment type="caution">
    <text evidence="2">The sequence shown here is derived from an EMBL/GenBank/DDBJ whole genome shotgun (WGS) entry which is preliminary data.</text>
</comment>
<organism evidence="2 3">
    <name type="scientific">Paralimibaculum aggregatum</name>
    <dbReference type="NCBI Taxonomy" id="3036245"/>
    <lineage>
        <taxon>Bacteria</taxon>
        <taxon>Pseudomonadati</taxon>
        <taxon>Pseudomonadota</taxon>
        <taxon>Alphaproteobacteria</taxon>
        <taxon>Rhodobacterales</taxon>
        <taxon>Paracoccaceae</taxon>
        <taxon>Paralimibaculum</taxon>
    </lineage>
</organism>
<sequence>MAGWCVAAALYLLGIAGFASGIAARLEDRRITSEHLAAAATWPALAGAAVALGLCNITRHFIRRIR</sequence>
<name>A0ABQ6LQ66_9RHOB</name>
<keyword evidence="3" id="KW-1185">Reference proteome</keyword>
<keyword evidence="1" id="KW-1133">Transmembrane helix</keyword>
<proteinExistence type="predicted"/>
<keyword evidence="1" id="KW-0472">Membrane</keyword>
<protein>
    <submittedName>
        <fullName evidence="2">Uncharacterized protein</fullName>
    </submittedName>
</protein>
<dbReference type="EMBL" id="BSYI01000011">
    <property type="protein sequence ID" value="GMG82615.1"/>
    <property type="molecule type" value="Genomic_DNA"/>
</dbReference>
<dbReference type="RefSeq" id="WP_285671398.1">
    <property type="nucleotide sequence ID" value="NZ_BSYI01000011.1"/>
</dbReference>
<dbReference type="Proteomes" id="UP001239909">
    <property type="component" value="Unassembled WGS sequence"/>
</dbReference>